<dbReference type="GO" id="GO:0048188">
    <property type="term" value="C:Set1C/COMPASS complex"/>
    <property type="evidence" value="ECO:0007669"/>
    <property type="project" value="InterPro"/>
</dbReference>
<dbReference type="SMART" id="SM00249">
    <property type="entry name" value="PHD"/>
    <property type="match status" value="1"/>
</dbReference>
<dbReference type="PANTHER" id="PTHR10598:SF0">
    <property type="entry name" value="SET1_ASH2 HISTONE METHYLTRANSFERASE COMPLEX SUBUNIT ASH2"/>
    <property type="match status" value="1"/>
</dbReference>
<dbReference type="GO" id="GO:0000976">
    <property type="term" value="F:transcription cis-regulatory region binding"/>
    <property type="evidence" value="ECO:0007669"/>
    <property type="project" value="TreeGrafter"/>
</dbReference>
<dbReference type="InterPro" id="IPR011011">
    <property type="entry name" value="Znf_FYVE_PHD"/>
</dbReference>
<evidence type="ECO:0000256" key="6">
    <source>
        <dbReference type="SAM" id="MobiDB-lite"/>
    </source>
</evidence>
<keyword evidence="9" id="KW-1185">Reference proteome</keyword>
<dbReference type="PROSITE" id="PS01359">
    <property type="entry name" value="ZF_PHD_1"/>
    <property type="match status" value="1"/>
</dbReference>
<dbReference type="InterPro" id="IPR037353">
    <property type="entry name" value="ASH2"/>
</dbReference>
<sequence length="580" mass="66163">MTEDPEPQIISTREESQQAVEKTNEIETVEEKPMDVENELIVRLKINETEKNGKKPLEPQSNCYCGKDRNLNIVELLCANCNRWFHESCIGYQLGKLVPFLANYIFLCKNCSPTGLESFRKSQAQIPQMCVTAIANLQQSSFKEGLNRTMFSKDKEIIPYIEYHWEALTTTARRVTQSWHSTVHRALVKDIHILFVFEESMTDGQMYGLLCNDLTQIRPNYEAMIKGGMLRVTDMGIQHVPVVGGVKSRNAKRKFPNDVGTMGKKGRQLEMGAPKLPAHGYPLDHPFNKDGYRYLLAEPDPHAPYRQEFDESNDWAGKPIPGWLYRILVPSTVLLALHDRAPQLKISEDRLAVTGEKGYCMVRATHWVNRGAWYWEANIEEMPEGSAVRLGWGQDYANLQAPLGYDKFGYSWRSKKGTRFHESAGKHYSLGYGEGDTLGFLIVLPEGRHTKLIPNTYKDRPLVKFKSHLYYEDKDNVSECLKNLKVSPGSKIIFFKNGVCQGVAFTDIYGGCYYPALSLHKSATVSVNFGPNFKYLPTEDAYQCRGMYQRAEEAICEHTFADMIYLTENEGKLRLDSFVM</sequence>
<dbReference type="PANTHER" id="PTHR10598">
    <property type="entry name" value="SET1/ASH2 HISTONE METHYLTRANSFERASE COMPLEX SUBUNIT ASH2"/>
    <property type="match status" value="1"/>
</dbReference>
<dbReference type="SUPFAM" id="SSF49899">
    <property type="entry name" value="Concanavalin A-like lectins/glucanases"/>
    <property type="match status" value="1"/>
</dbReference>
<dbReference type="InterPro" id="IPR049455">
    <property type="entry name" value="ASH2-like_PHD"/>
</dbReference>
<dbReference type="OrthoDB" id="10266026at2759"/>
<feature type="region of interest" description="Disordered" evidence="6">
    <location>
        <begin position="1"/>
        <end position="24"/>
    </location>
</feature>
<dbReference type="Pfam" id="PF21198">
    <property type="entry name" value="ASH2L-like_WH"/>
    <property type="match status" value="1"/>
</dbReference>
<dbReference type="Gene3D" id="3.90.980.20">
    <property type="match status" value="1"/>
</dbReference>
<dbReference type="Pfam" id="PF21257">
    <property type="entry name" value="PHD_ash2p_like"/>
    <property type="match status" value="1"/>
</dbReference>
<evidence type="ECO:0000313" key="8">
    <source>
        <dbReference type="EMBL" id="KAF2879201.1"/>
    </source>
</evidence>
<dbReference type="CDD" id="cd12872">
    <property type="entry name" value="SPRY_Ash2"/>
    <property type="match status" value="1"/>
</dbReference>
<comment type="subcellular location">
    <subcellularLocation>
        <location evidence="1">Nucleus</location>
    </subcellularLocation>
</comment>
<dbReference type="CDD" id="cd15583">
    <property type="entry name" value="PHD_ash2p_like"/>
    <property type="match status" value="1"/>
</dbReference>
<dbReference type="Pfam" id="PF00622">
    <property type="entry name" value="SPRY"/>
    <property type="match status" value="1"/>
</dbReference>
<protein>
    <recommendedName>
        <fullName evidence="7">B30.2/SPRY domain-containing protein</fullName>
    </recommendedName>
</protein>
<dbReference type="InterPro" id="IPR003877">
    <property type="entry name" value="SPRY_dom"/>
</dbReference>
<keyword evidence="3" id="KW-0863">Zinc-finger</keyword>
<dbReference type="PROSITE" id="PS50188">
    <property type="entry name" value="B302_SPRY"/>
    <property type="match status" value="1"/>
</dbReference>
<proteinExistence type="predicted"/>
<evidence type="ECO:0000256" key="2">
    <source>
        <dbReference type="ARBA" id="ARBA00022723"/>
    </source>
</evidence>
<keyword evidence="5" id="KW-0539">Nucleus</keyword>
<keyword evidence="2" id="KW-0479">Metal-binding</keyword>
<dbReference type="SMART" id="SM00449">
    <property type="entry name" value="SPRY"/>
    <property type="match status" value="1"/>
</dbReference>
<evidence type="ECO:0000256" key="1">
    <source>
        <dbReference type="ARBA" id="ARBA00004123"/>
    </source>
</evidence>
<dbReference type="InterPro" id="IPR053835">
    <property type="entry name" value="ASH2L-like_WH"/>
</dbReference>
<dbReference type="EMBL" id="VTPC01091211">
    <property type="protein sequence ID" value="KAF2879201.1"/>
    <property type="molecule type" value="Genomic_DNA"/>
</dbReference>
<name>A0A8K0C5X8_IGNLU</name>
<dbReference type="InterPro" id="IPR013320">
    <property type="entry name" value="ConA-like_dom_sf"/>
</dbReference>
<dbReference type="Gene3D" id="2.60.120.920">
    <property type="match status" value="1"/>
</dbReference>
<dbReference type="Proteomes" id="UP000801492">
    <property type="component" value="Unassembled WGS sequence"/>
</dbReference>
<evidence type="ECO:0000256" key="3">
    <source>
        <dbReference type="ARBA" id="ARBA00022771"/>
    </source>
</evidence>
<organism evidence="8 9">
    <name type="scientific">Ignelater luminosus</name>
    <name type="common">Cucubano</name>
    <name type="synonym">Pyrophorus luminosus</name>
    <dbReference type="NCBI Taxonomy" id="2038154"/>
    <lineage>
        <taxon>Eukaryota</taxon>
        <taxon>Metazoa</taxon>
        <taxon>Ecdysozoa</taxon>
        <taxon>Arthropoda</taxon>
        <taxon>Hexapoda</taxon>
        <taxon>Insecta</taxon>
        <taxon>Pterygota</taxon>
        <taxon>Neoptera</taxon>
        <taxon>Endopterygota</taxon>
        <taxon>Coleoptera</taxon>
        <taxon>Polyphaga</taxon>
        <taxon>Elateriformia</taxon>
        <taxon>Elateroidea</taxon>
        <taxon>Elateridae</taxon>
        <taxon>Agrypninae</taxon>
        <taxon>Pyrophorini</taxon>
        <taxon>Ignelater</taxon>
    </lineage>
</organism>
<comment type="caution">
    <text evidence="8">The sequence shown here is derived from an EMBL/GenBank/DDBJ whole genome shotgun (WGS) entry which is preliminary data.</text>
</comment>
<feature type="domain" description="B30.2/SPRY" evidence="7">
    <location>
        <begin position="312"/>
        <end position="534"/>
    </location>
</feature>
<evidence type="ECO:0000313" key="9">
    <source>
        <dbReference type="Proteomes" id="UP000801492"/>
    </source>
</evidence>
<dbReference type="InterPro" id="IPR043136">
    <property type="entry name" value="B30.2/SPRY_sf"/>
</dbReference>
<dbReference type="GO" id="GO:0008270">
    <property type="term" value="F:zinc ion binding"/>
    <property type="evidence" value="ECO:0007669"/>
    <property type="project" value="UniProtKB-KW"/>
</dbReference>
<dbReference type="InterPro" id="IPR001870">
    <property type="entry name" value="B30.2/SPRY"/>
</dbReference>
<gene>
    <name evidence="8" type="ORF">ILUMI_26956</name>
</gene>
<dbReference type="InterPro" id="IPR019786">
    <property type="entry name" value="Zinc_finger_PHD-type_CS"/>
</dbReference>
<accession>A0A8K0C5X8</accession>
<evidence type="ECO:0000256" key="5">
    <source>
        <dbReference type="ARBA" id="ARBA00023242"/>
    </source>
</evidence>
<dbReference type="SUPFAM" id="SSF57903">
    <property type="entry name" value="FYVE/PHD zinc finger"/>
    <property type="match status" value="1"/>
</dbReference>
<feature type="compositionally biased region" description="Basic and acidic residues" evidence="6">
    <location>
        <begin position="12"/>
        <end position="24"/>
    </location>
</feature>
<dbReference type="AlphaFoldDB" id="A0A8K0C5X8"/>
<reference evidence="8" key="1">
    <citation type="submission" date="2019-08" db="EMBL/GenBank/DDBJ databases">
        <title>The genome of the North American firefly Photinus pyralis.</title>
        <authorList>
            <consortium name="Photinus pyralis genome working group"/>
            <person name="Fallon T.R."/>
            <person name="Sander Lower S.E."/>
            <person name="Weng J.-K."/>
        </authorList>
    </citation>
    <scope>NUCLEOTIDE SEQUENCE</scope>
    <source>
        <strain evidence="8">TRF0915ILg1</strain>
        <tissue evidence="8">Whole body</tissue>
    </source>
</reference>
<evidence type="ECO:0000256" key="4">
    <source>
        <dbReference type="ARBA" id="ARBA00022833"/>
    </source>
</evidence>
<dbReference type="FunFam" id="3.90.980.20:FF:000005">
    <property type="entry name" value="Set1/Ash2 histone methyltransferase complex subunit ASH2"/>
    <property type="match status" value="1"/>
</dbReference>
<keyword evidence="4" id="KW-0862">Zinc</keyword>
<dbReference type="InterPro" id="IPR001965">
    <property type="entry name" value="Znf_PHD"/>
</dbReference>
<evidence type="ECO:0000259" key="7">
    <source>
        <dbReference type="PROSITE" id="PS50188"/>
    </source>
</evidence>